<feature type="transmembrane region" description="Helical" evidence="2">
    <location>
        <begin position="21"/>
        <end position="41"/>
    </location>
</feature>
<dbReference type="InterPro" id="IPR005135">
    <property type="entry name" value="Endo/exonuclease/phosphatase"/>
</dbReference>
<keyword evidence="5" id="KW-1185">Reference proteome</keyword>
<keyword evidence="2" id="KW-1133">Transmembrane helix</keyword>
<dbReference type="Pfam" id="PF03372">
    <property type="entry name" value="Exo_endo_phos"/>
    <property type="match status" value="1"/>
</dbReference>
<dbReference type="InterPro" id="IPR000477">
    <property type="entry name" value="RT_dom"/>
</dbReference>
<dbReference type="AlphaFoldDB" id="A0AAN9BSC7"/>
<dbReference type="GO" id="GO:0003824">
    <property type="term" value="F:catalytic activity"/>
    <property type="evidence" value="ECO:0007669"/>
    <property type="project" value="InterPro"/>
</dbReference>
<dbReference type="EMBL" id="JBAMIC010000003">
    <property type="protein sequence ID" value="KAK7110319.1"/>
    <property type="molecule type" value="Genomic_DNA"/>
</dbReference>
<keyword evidence="2" id="KW-0812">Transmembrane</keyword>
<dbReference type="Pfam" id="PF00078">
    <property type="entry name" value="RVT_1"/>
    <property type="match status" value="1"/>
</dbReference>
<feature type="domain" description="Reverse transcriptase" evidence="3">
    <location>
        <begin position="694"/>
        <end position="973"/>
    </location>
</feature>
<name>A0AAN9BSC7_9CAEN</name>
<protein>
    <recommendedName>
        <fullName evidence="3">Reverse transcriptase domain-containing protein</fullName>
    </recommendedName>
</protein>
<evidence type="ECO:0000313" key="4">
    <source>
        <dbReference type="EMBL" id="KAK7110319.1"/>
    </source>
</evidence>
<dbReference type="PANTHER" id="PTHR33332">
    <property type="entry name" value="REVERSE TRANSCRIPTASE DOMAIN-CONTAINING PROTEIN"/>
    <property type="match status" value="1"/>
</dbReference>
<evidence type="ECO:0000256" key="1">
    <source>
        <dbReference type="SAM" id="MobiDB-lite"/>
    </source>
</evidence>
<organism evidence="4 5">
    <name type="scientific">Littorina saxatilis</name>
    <dbReference type="NCBI Taxonomy" id="31220"/>
    <lineage>
        <taxon>Eukaryota</taxon>
        <taxon>Metazoa</taxon>
        <taxon>Spiralia</taxon>
        <taxon>Lophotrochozoa</taxon>
        <taxon>Mollusca</taxon>
        <taxon>Gastropoda</taxon>
        <taxon>Caenogastropoda</taxon>
        <taxon>Littorinimorpha</taxon>
        <taxon>Littorinoidea</taxon>
        <taxon>Littorinidae</taxon>
        <taxon>Littorina</taxon>
    </lineage>
</organism>
<proteinExistence type="predicted"/>
<evidence type="ECO:0000313" key="5">
    <source>
        <dbReference type="Proteomes" id="UP001374579"/>
    </source>
</evidence>
<sequence>MEPSTQWYLFLRNLSMDPRAFFIFVVWLSAITVQCSVGLFSDLLGQLASSCNDSALYVNSGVGLRVPGVPSSCSVRRCYTREQLLKLDFNTGSPPVTPSPSLGLPLTSADHPLASTLGLPCSTVPFAHGLPGPLSLPPSMSSASSCAASDGSSLCCRLNDNGIHCRQLPCLRNRPKKAHRGHRRRPRLRSGAVLPDVPDRKPRTQATPPTSSSTPLHIALFNAQSVSSTQQACKRTDIVDYITDNDIDILVLTETWLKENGDESVCADLTPPNYSLRSYPRTTGRGGGIAVIIKNTLAKHVSFNTVLPFKHTSFECVQVTLALHQKPVQLFCIYRPPPNAKNKLTDTMFFSDFHNLLDHCNTLSGTPVLIGDINVHFDDCNHPSTVKMLDLLDVFQYTQSVSQPTHKKNHILDWVMHRPDDHIVQSVTVSHVLSSDHFCVLFDLMTRPPTPPPVFTSVRCLRTMDRDSFREELQTALSPSLTADQLEVVLRAALDVHAPSLRRRVRPSKSAPWYPAISEELRDAKCERRRAERKCLQTGLTVHKQIFNYTKNVVTKIVHSAKTLFLQTQIATCSSSKKLFDICNRLTGRTKVSPLPTVFPVSELPDVFSDFFIQKVADIRSELDTLAVNSAAPTHVDASPACTFLAFQKVSEKDLREIILKSKPTTCPLDALPTPLLVENLDLLLPVLTQIVNDSLLSGVFPSLFKTALVKPLLKKSNLDVNVLKNYRPVSNLSFLSKIIEKVVLKQLLVYLNTHDLISHSQSAYRPSHCTETALLKVTNDILSALDGGDVSVLTLLDLSAAFDTIDHVTLLSRLQTLYGISGPALAWFESYLTDRTQAVLVDGQRSAPAPLVFGVPQGSVLGPVLFIMYTKPLSALIQNHSVSNQSFADDTQLYKPSSPAETHAAIQTIQTCILDVKSWMVENKLKLNDDKTEALLCMKKSTKFPNSQPSSVQVGNTDISFSSSARNLGFTISSDMTLNKHISNICRSAYFELRKIATIRHTLSVQTTNTLVCSLVLSKLDYCNSLLSGCPLYLLHKLQKVQNSAARLILKARKKDHVTPLRRTLHWLPIQARIEYKLSTLCFHFFSASSPAYFSELLTVYTPARQLRSSSDSRTLVIPHTKSKAYGQRTFAFCASTQWNSLPSHIRHSQSVQSFKRALKTHLFQKHNS</sequence>
<dbReference type="InterPro" id="IPR036691">
    <property type="entry name" value="Endo/exonu/phosph_ase_sf"/>
</dbReference>
<keyword evidence="2" id="KW-0472">Membrane</keyword>
<gene>
    <name evidence="4" type="ORF">V1264_014213</name>
</gene>
<dbReference type="CDD" id="cd01650">
    <property type="entry name" value="RT_nLTR_like"/>
    <property type="match status" value="1"/>
</dbReference>
<reference evidence="4 5" key="1">
    <citation type="submission" date="2024-02" db="EMBL/GenBank/DDBJ databases">
        <title>Chromosome-scale genome assembly of the rough periwinkle Littorina saxatilis.</title>
        <authorList>
            <person name="De Jode A."/>
            <person name="Faria R."/>
            <person name="Formenti G."/>
            <person name="Sims Y."/>
            <person name="Smith T.P."/>
            <person name="Tracey A."/>
            <person name="Wood J.M.D."/>
            <person name="Zagrodzka Z.B."/>
            <person name="Johannesson K."/>
            <person name="Butlin R.K."/>
            <person name="Leder E.H."/>
        </authorList>
    </citation>
    <scope>NUCLEOTIDE SEQUENCE [LARGE SCALE GENOMIC DNA]</scope>
    <source>
        <strain evidence="4">Snail1</strain>
        <tissue evidence="4">Muscle</tissue>
    </source>
</reference>
<evidence type="ECO:0000256" key="2">
    <source>
        <dbReference type="SAM" id="Phobius"/>
    </source>
</evidence>
<feature type="region of interest" description="Disordered" evidence="1">
    <location>
        <begin position="175"/>
        <end position="215"/>
    </location>
</feature>
<dbReference type="Gene3D" id="3.60.10.10">
    <property type="entry name" value="Endonuclease/exonuclease/phosphatase"/>
    <property type="match status" value="1"/>
</dbReference>
<dbReference type="PROSITE" id="PS50878">
    <property type="entry name" value="RT_POL"/>
    <property type="match status" value="1"/>
</dbReference>
<accession>A0AAN9BSC7</accession>
<dbReference type="SUPFAM" id="SSF56219">
    <property type="entry name" value="DNase I-like"/>
    <property type="match status" value="1"/>
</dbReference>
<evidence type="ECO:0000259" key="3">
    <source>
        <dbReference type="PROSITE" id="PS50878"/>
    </source>
</evidence>
<dbReference type="Proteomes" id="UP001374579">
    <property type="component" value="Unassembled WGS sequence"/>
</dbReference>
<feature type="compositionally biased region" description="Basic residues" evidence="1">
    <location>
        <begin position="175"/>
        <end position="188"/>
    </location>
</feature>
<comment type="caution">
    <text evidence="4">The sequence shown here is derived from an EMBL/GenBank/DDBJ whole genome shotgun (WGS) entry which is preliminary data.</text>
</comment>